<accession>A0A0C3A499</accession>
<sequence length="95" mass="10904">MRHDTESNPASWSESRRAAINCLCTPSVPSSCEQPPQLFLQPPRIAHPPPYYEWFYPPMTSHLSPPYEHPTHIPQPHIFNTSSTYSHSHPFDTAH</sequence>
<dbReference type="EMBL" id="KN822072">
    <property type="protein sequence ID" value="KIM59517.1"/>
    <property type="molecule type" value="Genomic_DNA"/>
</dbReference>
<reference evidence="3" key="2">
    <citation type="submission" date="2015-01" db="EMBL/GenBank/DDBJ databases">
        <title>Evolutionary Origins and Diversification of the Mycorrhizal Mutualists.</title>
        <authorList>
            <consortium name="DOE Joint Genome Institute"/>
            <consortium name="Mycorrhizal Genomics Consortium"/>
            <person name="Kohler A."/>
            <person name="Kuo A."/>
            <person name="Nagy L.G."/>
            <person name="Floudas D."/>
            <person name="Copeland A."/>
            <person name="Barry K.W."/>
            <person name="Cichocki N."/>
            <person name="Veneault-Fourrey C."/>
            <person name="LaButti K."/>
            <person name="Lindquist E.A."/>
            <person name="Lipzen A."/>
            <person name="Lundell T."/>
            <person name="Morin E."/>
            <person name="Murat C."/>
            <person name="Riley R."/>
            <person name="Ohm R."/>
            <person name="Sun H."/>
            <person name="Tunlid A."/>
            <person name="Henrissat B."/>
            <person name="Grigoriev I.V."/>
            <person name="Hibbett D.S."/>
            <person name="Martin F."/>
        </authorList>
    </citation>
    <scope>NUCLEOTIDE SEQUENCE [LARGE SCALE GENOMIC DNA]</scope>
    <source>
        <strain evidence="3">Foug A</strain>
    </source>
</reference>
<organism evidence="2 3">
    <name type="scientific">Scleroderma citrinum Foug A</name>
    <dbReference type="NCBI Taxonomy" id="1036808"/>
    <lineage>
        <taxon>Eukaryota</taxon>
        <taxon>Fungi</taxon>
        <taxon>Dikarya</taxon>
        <taxon>Basidiomycota</taxon>
        <taxon>Agaricomycotina</taxon>
        <taxon>Agaricomycetes</taxon>
        <taxon>Agaricomycetidae</taxon>
        <taxon>Boletales</taxon>
        <taxon>Sclerodermatineae</taxon>
        <taxon>Sclerodermataceae</taxon>
        <taxon>Scleroderma</taxon>
    </lineage>
</organism>
<dbReference type="AlphaFoldDB" id="A0A0C3A499"/>
<reference evidence="2 3" key="1">
    <citation type="submission" date="2014-04" db="EMBL/GenBank/DDBJ databases">
        <authorList>
            <consortium name="DOE Joint Genome Institute"/>
            <person name="Kuo A."/>
            <person name="Kohler A."/>
            <person name="Nagy L.G."/>
            <person name="Floudas D."/>
            <person name="Copeland A."/>
            <person name="Barry K.W."/>
            <person name="Cichocki N."/>
            <person name="Veneault-Fourrey C."/>
            <person name="LaButti K."/>
            <person name="Lindquist E.A."/>
            <person name="Lipzen A."/>
            <person name="Lundell T."/>
            <person name="Morin E."/>
            <person name="Murat C."/>
            <person name="Sun H."/>
            <person name="Tunlid A."/>
            <person name="Henrissat B."/>
            <person name="Grigoriev I.V."/>
            <person name="Hibbett D.S."/>
            <person name="Martin F."/>
            <person name="Nordberg H.P."/>
            <person name="Cantor M.N."/>
            <person name="Hua S.X."/>
        </authorList>
    </citation>
    <scope>NUCLEOTIDE SEQUENCE [LARGE SCALE GENOMIC DNA]</scope>
    <source>
        <strain evidence="2 3">Foug A</strain>
    </source>
</reference>
<proteinExistence type="predicted"/>
<dbReference type="InParanoid" id="A0A0C3A499"/>
<keyword evidence="3" id="KW-1185">Reference proteome</keyword>
<gene>
    <name evidence="2" type="ORF">SCLCIDRAFT_1217642</name>
</gene>
<dbReference type="HOGENOM" id="CLU_2419154_0_0_1"/>
<name>A0A0C3A499_9AGAM</name>
<feature type="compositionally biased region" description="Polar residues" evidence="1">
    <location>
        <begin position="78"/>
        <end position="87"/>
    </location>
</feature>
<evidence type="ECO:0000313" key="2">
    <source>
        <dbReference type="EMBL" id="KIM59517.1"/>
    </source>
</evidence>
<feature type="region of interest" description="Disordered" evidence="1">
    <location>
        <begin position="67"/>
        <end position="95"/>
    </location>
</feature>
<dbReference type="Proteomes" id="UP000053989">
    <property type="component" value="Unassembled WGS sequence"/>
</dbReference>
<protein>
    <submittedName>
        <fullName evidence="2">Uncharacterized protein</fullName>
    </submittedName>
</protein>
<evidence type="ECO:0000313" key="3">
    <source>
        <dbReference type="Proteomes" id="UP000053989"/>
    </source>
</evidence>
<evidence type="ECO:0000256" key="1">
    <source>
        <dbReference type="SAM" id="MobiDB-lite"/>
    </source>
</evidence>